<evidence type="ECO:0000313" key="1">
    <source>
        <dbReference type="EMBL" id="ELY57270.1"/>
    </source>
</evidence>
<name>L9X6D4_9EURY</name>
<protein>
    <submittedName>
        <fullName evidence="1">Uncharacterized protein</fullName>
    </submittedName>
</protein>
<dbReference type="EMBL" id="AOIB01000024">
    <property type="protein sequence ID" value="ELY57270.1"/>
    <property type="molecule type" value="Genomic_DNA"/>
</dbReference>
<dbReference type="AlphaFoldDB" id="L9X6D4"/>
<dbReference type="eggNOG" id="arCOG07777">
    <property type="taxonomic scope" value="Archaea"/>
</dbReference>
<evidence type="ECO:0000313" key="2">
    <source>
        <dbReference type="Proteomes" id="UP000011688"/>
    </source>
</evidence>
<reference evidence="1 2" key="1">
    <citation type="journal article" date="2014" name="PLoS Genet.">
        <title>Phylogenetically driven sequencing of extremely halophilic archaea reveals strategies for static and dynamic osmo-response.</title>
        <authorList>
            <person name="Becker E.A."/>
            <person name="Seitzer P.M."/>
            <person name="Tritt A."/>
            <person name="Larsen D."/>
            <person name="Krusor M."/>
            <person name="Yao A.I."/>
            <person name="Wu D."/>
            <person name="Madern D."/>
            <person name="Eisen J.A."/>
            <person name="Darling A.E."/>
            <person name="Facciotti M.T."/>
        </authorList>
    </citation>
    <scope>NUCLEOTIDE SEQUENCE [LARGE SCALE GENOMIC DNA]</scope>
    <source>
        <strain evidence="1 2">DSM 10524</strain>
    </source>
</reference>
<dbReference type="Proteomes" id="UP000011688">
    <property type="component" value="Unassembled WGS sequence"/>
</dbReference>
<organism evidence="1 2">
    <name type="scientific">Natronococcus amylolyticus DSM 10524</name>
    <dbReference type="NCBI Taxonomy" id="1227497"/>
    <lineage>
        <taxon>Archaea</taxon>
        <taxon>Methanobacteriati</taxon>
        <taxon>Methanobacteriota</taxon>
        <taxon>Stenosarchaea group</taxon>
        <taxon>Halobacteria</taxon>
        <taxon>Halobacteriales</taxon>
        <taxon>Natrialbaceae</taxon>
        <taxon>Natronococcus</taxon>
    </lineage>
</organism>
<proteinExistence type="predicted"/>
<sequence>MVVLGAIALAVVVFGIVAAIGALEAGSATETGADAGEQAVVEAELERGVGCLLESANERTNDEGLESAIDDDLKAFADRYQDARAHSSATVVDVELEGVGLDRADDVAELENATVRVTTTSADHRAERTRTIEAGCRGDEP</sequence>
<gene>
    <name evidence="1" type="ORF">C491_10809</name>
</gene>
<accession>L9X6D4</accession>
<keyword evidence="2" id="KW-1185">Reference proteome</keyword>
<comment type="caution">
    <text evidence="1">The sequence shown here is derived from an EMBL/GenBank/DDBJ whole genome shotgun (WGS) entry which is preliminary data.</text>
</comment>
<dbReference type="STRING" id="1227497.C491_10809"/>